<sequence>MDANVNCARVVHCIIEHVLATYLSHHRLLLIVDALRTGAFTSMILVELIWLSIIWVLWLSTGALVANQISALMQCDFSNSIINTGCNEVHAIEAFAFLAWITLLSYTVTLFVMTLLSMNLNPTKSIWTSSVKLANFRGPATLPPTNQQSAQTLLSVPAVTIPHPPQGHCYPPASQGYASPAPSGVQSYGQPIAQSVQSSIPQV</sequence>
<proteinExistence type="predicted"/>
<gene>
    <name evidence="2" type="ORF">A0H81_05440</name>
</gene>
<dbReference type="EMBL" id="LUGG01000005">
    <property type="protein sequence ID" value="OBZ74654.1"/>
    <property type="molecule type" value="Genomic_DNA"/>
</dbReference>
<accession>A0A1C7MI11</accession>
<dbReference type="OrthoDB" id="3364107at2759"/>
<evidence type="ECO:0000313" key="3">
    <source>
        <dbReference type="Proteomes" id="UP000092993"/>
    </source>
</evidence>
<organism evidence="2 3">
    <name type="scientific">Grifola frondosa</name>
    <name type="common">Maitake</name>
    <name type="synonym">Polyporus frondosus</name>
    <dbReference type="NCBI Taxonomy" id="5627"/>
    <lineage>
        <taxon>Eukaryota</taxon>
        <taxon>Fungi</taxon>
        <taxon>Dikarya</taxon>
        <taxon>Basidiomycota</taxon>
        <taxon>Agaricomycotina</taxon>
        <taxon>Agaricomycetes</taxon>
        <taxon>Polyporales</taxon>
        <taxon>Grifolaceae</taxon>
        <taxon>Grifola</taxon>
    </lineage>
</organism>
<evidence type="ECO:0008006" key="4">
    <source>
        <dbReference type="Google" id="ProtNLM"/>
    </source>
</evidence>
<evidence type="ECO:0000256" key="1">
    <source>
        <dbReference type="SAM" id="Phobius"/>
    </source>
</evidence>
<reference evidence="2 3" key="1">
    <citation type="submission" date="2016-03" db="EMBL/GenBank/DDBJ databases">
        <title>Whole genome sequencing of Grifola frondosa 9006-11.</title>
        <authorList>
            <person name="Min B."/>
            <person name="Park H."/>
            <person name="Kim J.-G."/>
            <person name="Cho H."/>
            <person name="Oh Y.-L."/>
            <person name="Kong W.-S."/>
            <person name="Choi I.-G."/>
        </authorList>
    </citation>
    <scope>NUCLEOTIDE SEQUENCE [LARGE SCALE GENOMIC DNA]</scope>
    <source>
        <strain evidence="2 3">9006-11</strain>
    </source>
</reference>
<comment type="caution">
    <text evidence="2">The sequence shown here is derived from an EMBL/GenBank/DDBJ whole genome shotgun (WGS) entry which is preliminary data.</text>
</comment>
<dbReference type="Proteomes" id="UP000092993">
    <property type="component" value="Unassembled WGS sequence"/>
</dbReference>
<evidence type="ECO:0000313" key="2">
    <source>
        <dbReference type="EMBL" id="OBZ74654.1"/>
    </source>
</evidence>
<dbReference type="AlphaFoldDB" id="A0A1C7MI11"/>
<feature type="transmembrane region" description="Helical" evidence="1">
    <location>
        <begin position="97"/>
        <end position="116"/>
    </location>
</feature>
<keyword evidence="1" id="KW-1133">Transmembrane helix</keyword>
<keyword evidence="1" id="KW-0812">Transmembrane</keyword>
<keyword evidence="1" id="KW-0472">Membrane</keyword>
<keyword evidence="3" id="KW-1185">Reference proteome</keyword>
<name>A0A1C7MI11_GRIFR</name>
<feature type="transmembrane region" description="Helical" evidence="1">
    <location>
        <begin position="37"/>
        <end position="58"/>
    </location>
</feature>
<dbReference type="STRING" id="5627.A0A1C7MI11"/>
<protein>
    <recommendedName>
        <fullName evidence="4">MARVEL domain-containing protein</fullName>
    </recommendedName>
</protein>